<evidence type="ECO:0000259" key="3">
    <source>
        <dbReference type="Pfam" id="PF00705"/>
    </source>
</evidence>
<evidence type="ECO:0000313" key="5">
    <source>
        <dbReference type="EMBL" id="QHT09268.1"/>
    </source>
</evidence>
<dbReference type="InterPro" id="IPR046938">
    <property type="entry name" value="DNA_clamp_sf"/>
</dbReference>
<reference evidence="5" key="1">
    <citation type="journal article" date="2020" name="Nature">
        <title>Giant virus diversity and host interactions through global metagenomics.</title>
        <authorList>
            <person name="Schulz F."/>
            <person name="Roux S."/>
            <person name="Paez-Espino D."/>
            <person name="Jungbluth S."/>
            <person name="Walsh D.A."/>
            <person name="Denef V.J."/>
            <person name="McMahon K.D."/>
            <person name="Konstantinidis K.T."/>
            <person name="Eloe-Fadrosh E.A."/>
            <person name="Kyrpides N.C."/>
            <person name="Woyke T."/>
        </authorList>
    </citation>
    <scope>NUCLEOTIDE SEQUENCE</scope>
    <source>
        <strain evidence="5">GVMAG-M-3300023110-24</strain>
    </source>
</reference>
<organism evidence="5">
    <name type="scientific">viral metagenome</name>
    <dbReference type="NCBI Taxonomy" id="1070528"/>
    <lineage>
        <taxon>unclassified sequences</taxon>
        <taxon>metagenomes</taxon>
        <taxon>organismal metagenomes</taxon>
    </lineage>
</organism>
<dbReference type="PANTHER" id="PTHR11352">
    <property type="entry name" value="PROLIFERATING CELL NUCLEAR ANTIGEN"/>
    <property type="match status" value="1"/>
</dbReference>
<evidence type="ECO:0000256" key="2">
    <source>
        <dbReference type="ARBA" id="ARBA00023125"/>
    </source>
</evidence>
<proteinExistence type="inferred from homology"/>
<dbReference type="InterPro" id="IPR000730">
    <property type="entry name" value="Pr_cel_nuc_antig"/>
</dbReference>
<dbReference type="PRINTS" id="PR00339">
    <property type="entry name" value="PCNACYCLIN"/>
</dbReference>
<dbReference type="HAMAP" id="MF_00317">
    <property type="entry name" value="DNApol_clamp_arch"/>
    <property type="match status" value="1"/>
</dbReference>
<dbReference type="GO" id="GO:0043626">
    <property type="term" value="C:PCNA complex"/>
    <property type="evidence" value="ECO:0007669"/>
    <property type="project" value="TreeGrafter"/>
</dbReference>
<dbReference type="Pfam" id="PF00705">
    <property type="entry name" value="PCNA_N"/>
    <property type="match status" value="1"/>
</dbReference>
<feature type="domain" description="Proliferating cell nuclear antigen PCNA N-terminal" evidence="3">
    <location>
        <begin position="7"/>
        <end position="130"/>
    </location>
</feature>
<evidence type="ECO:0000259" key="4">
    <source>
        <dbReference type="Pfam" id="PF02747"/>
    </source>
</evidence>
<evidence type="ECO:0000256" key="1">
    <source>
        <dbReference type="ARBA" id="ARBA00010462"/>
    </source>
</evidence>
<dbReference type="GO" id="GO:0006272">
    <property type="term" value="P:leading strand elongation"/>
    <property type="evidence" value="ECO:0007669"/>
    <property type="project" value="TreeGrafter"/>
</dbReference>
<comment type="similarity">
    <text evidence="1">Belongs to the PCNA family.</text>
</comment>
<evidence type="ECO:0008006" key="6">
    <source>
        <dbReference type="Google" id="ProtNLM"/>
    </source>
</evidence>
<dbReference type="SUPFAM" id="SSF55979">
    <property type="entry name" value="DNA clamp"/>
    <property type="match status" value="2"/>
</dbReference>
<dbReference type="AlphaFoldDB" id="A0A6C0CXN4"/>
<dbReference type="Pfam" id="PF02747">
    <property type="entry name" value="PCNA_C"/>
    <property type="match status" value="1"/>
</dbReference>
<dbReference type="GO" id="GO:0019985">
    <property type="term" value="P:translesion synthesis"/>
    <property type="evidence" value="ECO:0007669"/>
    <property type="project" value="TreeGrafter"/>
</dbReference>
<protein>
    <recommendedName>
        <fullName evidence="6">Proliferating cell nuclear antigen PCNA N-terminal domain-containing protein</fullName>
    </recommendedName>
</protein>
<dbReference type="GO" id="GO:0030337">
    <property type="term" value="F:DNA polymerase processivity factor activity"/>
    <property type="evidence" value="ECO:0007669"/>
    <property type="project" value="InterPro"/>
</dbReference>
<dbReference type="Gene3D" id="3.70.10.10">
    <property type="match status" value="1"/>
</dbReference>
<dbReference type="NCBIfam" id="TIGR00590">
    <property type="entry name" value="pcna"/>
    <property type="match status" value="1"/>
</dbReference>
<dbReference type="InterPro" id="IPR022648">
    <property type="entry name" value="Pr_cel_nuc_antig_N"/>
</dbReference>
<dbReference type="GO" id="GO:0006275">
    <property type="term" value="P:regulation of DNA replication"/>
    <property type="evidence" value="ECO:0007669"/>
    <property type="project" value="InterPro"/>
</dbReference>
<keyword evidence="2" id="KW-0238">DNA-binding</keyword>
<name>A0A6C0CXN4_9ZZZZ</name>
<accession>A0A6C0CXN4</accession>
<dbReference type="CDD" id="cd00577">
    <property type="entry name" value="PCNA"/>
    <property type="match status" value="1"/>
</dbReference>
<dbReference type="GO" id="GO:0006298">
    <property type="term" value="P:mismatch repair"/>
    <property type="evidence" value="ECO:0007669"/>
    <property type="project" value="TreeGrafter"/>
</dbReference>
<dbReference type="GO" id="GO:0003677">
    <property type="term" value="F:DNA binding"/>
    <property type="evidence" value="ECO:0007669"/>
    <property type="project" value="UniProtKB-KW"/>
</dbReference>
<dbReference type="InterPro" id="IPR022649">
    <property type="entry name" value="Pr_cel_nuc_antig_C"/>
</dbReference>
<sequence>MNTENILEIKTIQSSAIRILVEALKEILTDTNILFDETGVKLITTDSTKSVLIHMKLDSNKFESYYCESSVVCGLCMLNLYKLIKTISNQDTLTLFISKNNKNKLGIIINNNEKKSQTKYELNLLDINEDLLKPPPVEFETEISYPASDFQKIIRDMINIGTNVDIKSVGQSLILSCEGDFASQETILKTSDDGLQYISDKSDNDLVQGEFSLKYLSLFTKCTNMCNLLKLYIKNDYPLIIQYSVASLGFIKLCLAPNIK</sequence>
<dbReference type="PANTHER" id="PTHR11352:SF0">
    <property type="entry name" value="PROLIFERATING CELL NUCLEAR ANTIGEN"/>
    <property type="match status" value="1"/>
</dbReference>
<dbReference type="EMBL" id="MN739509">
    <property type="protein sequence ID" value="QHT09268.1"/>
    <property type="molecule type" value="Genomic_DNA"/>
</dbReference>
<feature type="domain" description="Proliferating cell nuclear antigen PCNA C-terminal" evidence="4">
    <location>
        <begin position="135"/>
        <end position="257"/>
    </location>
</feature>